<dbReference type="OrthoDB" id="4327074at2759"/>
<keyword evidence="2" id="KW-1133">Transmembrane helix</keyword>
<feature type="transmembrane region" description="Helical" evidence="2">
    <location>
        <begin position="108"/>
        <end position="126"/>
    </location>
</feature>
<sequence length="131" mass="15030">MPRTYKRKTNWGSTPLEAPERAASDVKAGKSIRSVKKERNNDRSILRRFIKKREVKQVKAAGYSGTAEARRVFSEEMEKELEDHIKQLADQFHGLTPKKCRELSPPPVILALSVLLPLYFLVSKLLHQAFQ</sequence>
<dbReference type="AlphaFoldDB" id="A0A8S4BVF7"/>
<feature type="region of interest" description="Disordered" evidence="1">
    <location>
        <begin position="1"/>
        <end position="31"/>
    </location>
</feature>
<dbReference type="EMBL" id="CAJRST010037777">
    <property type="protein sequence ID" value="CAG5999532.1"/>
    <property type="molecule type" value="Genomic_DNA"/>
</dbReference>
<evidence type="ECO:0000256" key="2">
    <source>
        <dbReference type="SAM" id="Phobius"/>
    </source>
</evidence>
<keyword evidence="4" id="KW-1185">Reference proteome</keyword>
<comment type="caution">
    <text evidence="3">The sequence shown here is derived from an EMBL/GenBank/DDBJ whole genome shotgun (WGS) entry which is preliminary data.</text>
</comment>
<feature type="compositionally biased region" description="Basic and acidic residues" evidence="1">
    <location>
        <begin position="18"/>
        <end position="28"/>
    </location>
</feature>
<evidence type="ECO:0000313" key="4">
    <source>
        <dbReference type="Proteomes" id="UP000677803"/>
    </source>
</evidence>
<protein>
    <submittedName>
        <fullName evidence="3">(Atlantic silverside) hypothetical protein</fullName>
    </submittedName>
</protein>
<dbReference type="Proteomes" id="UP000677803">
    <property type="component" value="Unassembled WGS sequence"/>
</dbReference>
<reference evidence="3" key="1">
    <citation type="submission" date="2021-05" db="EMBL/GenBank/DDBJ databases">
        <authorList>
            <person name="Tigano A."/>
        </authorList>
    </citation>
    <scope>NUCLEOTIDE SEQUENCE</scope>
</reference>
<name>A0A8S4BVF7_9TELE</name>
<gene>
    <name evidence="3" type="ORF">MMEN_LOCUS18125</name>
</gene>
<proteinExistence type="predicted"/>
<evidence type="ECO:0000256" key="1">
    <source>
        <dbReference type="SAM" id="MobiDB-lite"/>
    </source>
</evidence>
<accession>A0A8S4BVF7</accession>
<evidence type="ECO:0000313" key="3">
    <source>
        <dbReference type="EMBL" id="CAG5999532.1"/>
    </source>
</evidence>
<organism evidence="3 4">
    <name type="scientific">Menidia menidia</name>
    <name type="common">Atlantic silverside</name>
    <dbReference type="NCBI Taxonomy" id="238744"/>
    <lineage>
        <taxon>Eukaryota</taxon>
        <taxon>Metazoa</taxon>
        <taxon>Chordata</taxon>
        <taxon>Craniata</taxon>
        <taxon>Vertebrata</taxon>
        <taxon>Euteleostomi</taxon>
        <taxon>Actinopterygii</taxon>
        <taxon>Neopterygii</taxon>
        <taxon>Teleostei</taxon>
        <taxon>Neoteleostei</taxon>
        <taxon>Acanthomorphata</taxon>
        <taxon>Ovalentaria</taxon>
        <taxon>Atherinomorphae</taxon>
        <taxon>Atheriniformes</taxon>
        <taxon>Atherinopsidae</taxon>
        <taxon>Menidiinae</taxon>
        <taxon>Menidia</taxon>
    </lineage>
</organism>
<keyword evidence="2" id="KW-0812">Transmembrane</keyword>
<keyword evidence="2" id="KW-0472">Membrane</keyword>